<gene>
    <name evidence="1" type="ORF">BWQ96_02805</name>
</gene>
<dbReference type="Proteomes" id="UP000247409">
    <property type="component" value="Unassembled WGS sequence"/>
</dbReference>
<comment type="caution">
    <text evidence="1">The sequence shown here is derived from an EMBL/GenBank/DDBJ whole genome shotgun (WGS) entry which is preliminary data.</text>
</comment>
<reference evidence="1 2" key="1">
    <citation type="journal article" date="2018" name="Mol. Biol. Evol.">
        <title>Analysis of the draft genome of the red seaweed Gracilariopsis chorda provides insights into genome size evolution in Rhodophyta.</title>
        <authorList>
            <person name="Lee J."/>
            <person name="Yang E.C."/>
            <person name="Graf L."/>
            <person name="Yang J.H."/>
            <person name="Qiu H."/>
            <person name="Zel Zion U."/>
            <person name="Chan C.X."/>
            <person name="Stephens T.G."/>
            <person name="Weber A.P.M."/>
            <person name="Boo G.H."/>
            <person name="Boo S.M."/>
            <person name="Kim K.M."/>
            <person name="Shin Y."/>
            <person name="Jung M."/>
            <person name="Lee S.J."/>
            <person name="Yim H.S."/>
            <person name="Lee J.H."/>
            <person name="Bhattacharya D."/>
            <person name="Yoon H.S."/>
        </authorList>
    </citation>
    <scope>NUCLEOTIDE SEQUENCE [LARGE SCALE GENOMIC DNA]</scope>
    <source>
        <strain evidence="1 2">SKKU-2015</strain>
        <tissue evidence="1">Whole body</tissue>
    </source>
</reference>
<keyword evidence="2" id="KW-1185">Reference proteome</keyword>
<protein>
    <submittedName>
        <fullName evidence="1">Uncharacterized protein</fullName>
    </submittedName>
</protein>
<evidence type="ECO:0000313" key="2">
    <source>
        <dbReference type="Proteomes" id="UP000247409"/>
    </source>
</evidence>
<sequence length="213" mass="24258">MEQLPRLLVTRDPHTATPTIDLRSNPEPHFGIRKYASPNSIYGIACEELSILLKLPPKRLVPPLKMVFKSQRLRRSLSAAALCILLKRPSRDNHRLFDLLQLHTEPRKHSPQCFKPAMRIPVPPTTGLGIFLDQESPQFVAQKRRSVLNLPEQFGSCISFAEERILNGTAQRVNVCFLRKFGYTGRMHVESLPFHIPTQIYAQNVDDILPSGF</sequence>
<dbReference type="AlphaFoldDB" id="A0A2V3IZA8"/>
<name>A0A2V3IZA8_9FLOR</name>
<evidence type="ECO:0000313" key="1">
    <source>
        <dbReference type="EMBL" id="PXF47474.1"/>
    </source>
</evidence>
<proteinExistence type="predicted"/>
<organism evidence="1 2">
    <name type="scientific">Gracilariopsis chorda</name>
    <dbReference type="NCBI Taxonomy" id="448386"/>
    <lineage>
        <taxon>Eukaryota</taxon>
        <taxon>Rhodophyta</taxon>
        <taxon>Florideophyceae</taxon>
        <taxon>Rhodymeniophycidae</taxon>
        <taxon>Gracilariales</taxon>
        <taxon>Gracilariaceae</taxon>
        <taxon>Gracilariopsis</taxon>
    </lineage>
</organism>
<dbReference type="EMBL" id="NBIV01000024">
    <property type="protein sequence ID" value="PXF47474.1"/>
    <property type="molecule type" value="Genomic_DNA"/>
</dbReference>
<accession>A0A2V3IZA8</accession>